<dbReference type="VEuPathDB" id="ToxoDB:ETH2_1020500"/>
<dbReference type="EMBL" id="HG675721">
    <property type="protein sequence ID" value="CDJ42469.1"/>
    <property type="molecule type" value="Genomic_DNA"/>
</dbReference>
<evidence type="ECO:0000256" key="1">
    <source>
        <dbReference type="SAM" id="MobiDB-lite"/>
    </source>
</evidence>
<feature type="compositionally biased region" description="Basic and acidic residues" evidence="1">
    <location>
        <begin position="180"/>
        <end position="189"/>
    </location>
</feature>
<dbReference type="RefSeq" id="XP_013233219.1">
    <property type="nucleotide sequence ID" value="XM_013377765.1"/>
</dbReference>
<evidence type="ECO:0000256" key="2">
    <source>
        <dbReference type="SAM" id="Phobius"/>
    </source>
</evidence>
<evidence type="ECO:0000313" key="4">
    <source>
        <dbReference type="Proteomes" id="UP000030747"/>
    </source>
</evidence>
<gene>
    <name evidence="3" type="ORF">ETH_00000025</name>
</gene>
<sequence length="544" mass="58588">MMSPQAGALDTVEWRTVTEDAPLQDLRTVPRKRRGTHRVLRVPLVALVGLAVALSIFSSARLVGLQRSVGVHAWWRLRELVLKGYFSEEGEAKAGNQRQTAPPAGPRKIPSTANTRGEESSGRLQQKPPKDVQLSPEAEKSKKEEVPSAEPTPTSALATGPAEPVPSTSSGPVALPSAPRAEEEKKQLERMPSTSGTSPSSAAQTGAPVVILGKELIDALAHEMAGSVPVVAQMKKVDAVKVASSNALYYARLAKPNASKSTMDSFARLLHDLSQRFTNESNTASALLASPDVNLEQDAIQQKLNELFSARNEMSPVYEFLKSCAKGAGQPVPESSLSSSMQENVLNHITFLQLALDNAESLLEEFIESHSGASRDKLQGAVEMMSSVEEQTGLLLQWLLENNQEAATEVIHSYEDDAKSFVKYARDTLARESETSESSELPLEPRAPSPTERFTSDHVVIQSLLESTAALRKTLSESAGNVSVGVRSQLEAQISDGTALIEDAQQAITESDIAQHLVAEVIQCICGLADAIDDARKTLEKSKT</sequence>
<dbReference type="GeneID" id="25249233"/>
<reference evidence="3" key="2">
    <citation type="submission" date="2013-10" db="EMBL/GenBank/DDBJ databases">
        <authorList>
            <person name="Aslett M."/>
        </authorList>
    </citation>
    <scope>NUCLEOTIDE SEQUENCE [LARGE SCALE GENOMIC DNA]</scope>
    <source>
        <strain evidence="3">Houghton</strain>
    </source>
</reference>
<evidence type="ECO:0008006" key="5">
    <source>
        <dbReference type="Google" id="ProtNLM"/>
    </source>
</evidence>
<name>U6L1L6_EIMTE</name>
<feature type="transmembrane region" description="Helical" evidence="2">
    <location>
        <begin position="39"/>
        <end position="57"/>
    </location>
</feature>
<proteinExistence type="predicted"/>
<dbReference type="VEuPathDB" id="ToxoDB:ETH_00000025"/>
<protein>
    <recommendedName>
        <fullName evidence="5">Transmembrane protein</fullName>
    </recommendedName>
</protein>
<keyword evidence="4" id="KW-1185">Reference proteome</keyword>
<keyword evidence="2" id="KW-1133">Transmembrane helix</keyword>
<dbReference type="OrthoDB" id="10376261at2759"/>
<dbReference type="AlphaFoldDB" id="U6L1L6"/>
<keyword evidence="2" id="KW-0472">Membrane</keyword>
<accession>U6L1L6</accession>
<reference evidence="3" key="1">
    <citation type="submission" date="2013-10" db="EMBL/GenBank/DDBJ databases">
        <title>Genomic analysis of the causative agents of coccidiosis in chickens.</title>
        <authorList>
            <person name="Reid A.J."/>
            <person name="Blake D."/>
            <person name="Billington K."/>
            <person name="Browne H."/>
            <person name="Dunn M."/>
            <person name="Hung S."/>
            <person name="Kawahara F."/>
            <person name="Miranda-Saavedra D."/>
            <person name="Mourier T."/>
            <person name="Nagra H."/>
            <person name="Otto T.D."/>
            <person name="Rawlings N."/>
            <person name="Sanchez A."/>
            <person name="Sanders M."/>
            <person name="Subramaniam C."/>
            <person name="Tay Y."/>
            <person name="Dear P."/>
            <person name="Doerig C."/>
            <person name="Gruber A."/>
            <person name="Parkinson J."/>
            <person name="Shirley M."/>
            <person name="Wan K.L."/>
            <person name="Berriman M."/>
            <person name="Tomley F."/>
            <person name="Pain A."/>
        </authorList>
    </citation>
    <scope>NUCLEOTIDE SEQUENCE [LARGE SCALE GENOMIC DNA]</scope>
    <source>
        <strain evidence="3">Houghton</strain>
    </source>
</reference>
<evidence type="ECO:0000313" key="3">
    <source>
        <dbReference type="EMBL" id="CDJ42469.1"/>
    </source>
</evidence>
<organism evidence="3 4">
    <name type="scientific">Eimeria tenella</name>
    <name type="common">Coccidian parasite</name>
    <dbReference type="NCBI Taxonomy" id="5802"/>
    <lineage>
        <taxon>Eukaryota</taxon>
        <taxon>Sar</taxon>
        <taxon>Alveolata</taxon>
        <taxon>Apicomplexa</taxon>
        <taxon>Conoidasida</taxon>
        <taxon>Coccidia</taxon>
        <taxon>Eucoccidiorida</taxon>
        <taxon>Eimeriorina</taxon>
        <taxon>Eimeriidae</taxon>
        <taxon>Eimeria</taxon>
    </lineage>
</organism>
<feature type="compositionally biased region" description="Low complexity" evidence="1">
    <location>
        <begin position="192"/>
        <end position="206"/>
    </location>
</feature>
<feature type="compositionally biased region" description="Low complexity" evidence="1">
    <location>
        <begin position="436"/>
        <end position="450"/>
    </location>
</feature>
<feature type="region of interest" description="Disordered" evidence="1">
    <location>
        <begin position="91"/>
        <end position="206"/>
    </location>
</feature>
<feature type="compositionally biased region" description="Basic and acidic residues" evidence="1">
    <location>
        <begin position="137"/>
        <end position="146"/>
    </location>
</feature>
<feature type="region of interest" description="Disordered" evidence="1">
    <location>
        <begin position="431"/>
        <end position="454"/>
    </location>
</feature>
<dbReference type="Proteomes" id="UP000030747">
    <property type="component" value="Unassembled WGS sequence"/>
</dbReference>
<keyword evidence="2" id="KW-0812">Transmembrane</keyword>